<evidence type="ECO:0000256" key="3">
    <source>
        <dbReference type="ARBA" id="ARBA00022989"/>
    </source>
</evidence>
<proteinExistence type="predicted"/>
<dbReference type="PANTHER" id="PTHR46273:SF4">
    <property type="entry name" value="AT19640P"/>
    <property type="match status" value="1"/>
</dbReference>
<feature type="transmembrane region" description="Helical" evidence="5">
    <location>
        <begin position="271"/>
        <end position="292"/>
    </location>
</feature>
<name>A0AAD9NW60_RIDPI</name>
<evidence type="ECO:0000256" key="2">
    <source>
        <dbReference type="ARBA" id="ARBA00022692"/>
    </source>
</evidence>
<feature type="transmembrane region" description="Helical" evidence="5">
    <location>
        <begin position="78"/>
        <end position="97"/>
    </location>
</feature>
<organism evidence="7 8">
    <name type="scientific">Ridgeia piscesae</name>
    <name type="common">Tubeworm</name>
    <dbReference type="NCBI Taxonomy" id="27915"/>
    <lineage>
        <taxon>Eukaryota</taxon>
        <taxon>Metazoa</taxon>
        <taxon>Spiralia</taxon>
        <taxon>Lophotrochozoa</taxon>
        <taxon>Annelida</taxon>
        <taxon>Polychaeta</taxon>
        <taxon>Sedentaria</taxon>
        <taxon>Canalipalpata</taxon>
        <taxon>Sabellida</taxon>
        <taxon>Siboglinidae</taxon>
        <taxon>Ridgeia</taxon>
    </lineage>
</organism>
<reference evidence="7" key="1">
    <citation type="journal article" date="2023" name="Mol. Biol. Evol.">
        <title>Third-Generation Sequencing Reveals the Adaptive Role of the Epigenome in Three Deep-Sea Polychaetes.</title>
        <authorList>
            <person name="Perez M."/>
            <person name="Aroh O."/>
            <person name="Sun Y."/>
            <person name="Lan Y."/>
            <person name="Juniper S.K."/>
            <person name="Young C.R."/>
            <person name="Angers B."/>
            <person name="Qian P.Y."/>
        </authorList>
    </citation>
    <scope>NUCLEOTIDE SEQUENCE</scope>
    <source>
        <strain evidence="7">R07B-5</strain>
    </source>
</reference>
<keyword evidence="4 5" id="KW-0472">Membrane</keyword>
<evidence type="ECO:0000256" key="5">
    <source>
        <dbReference type="SAM" id="Phobius"/>
    </source>
</evidence>
<protein>
    <recommendedName>
        <fullName evidence="6">G-protein coupled receptors family 1 profile domain-containing protein</fullName>
    </recommendedName>
</protein>
<feature type="transmembrane region" description="Helical" evidence="5">
    <location>
        <begin position="117"/>
        <end position="145"/>
    </location>
</feature>
<dbReference type="InterPro" id="IPR017452">
    <property type="entry name" value="GPCR_Rhodpsn_7TM"/>
</dbReference>
<accession>A0AAD9NW60</accession>
<comment type="subcellular location">
    <subcellularLocation>
        <location evidence="1">Membrane</location>
    </subcellularLocation>
</comment>
<feature type="domain" description="G-protein coupled receptors family 1 profile" evidence="6">
    <location>
        <begin position="59"/>
        <end position="327"/>
    </location>
</feature>
<evidence type="ECO:0000256" key="4">
    <source>
        <dbReference type="ARBA" id="ARBA00023136"/>
    </source>
</evidence>
<dbReference type="GO" id="GO:0008528">
    <property type="term" value="F:G protein-coupled peptide receptor activity"/>
    <property type="evidence" value="ECO:0007669"/>
    <property type="project" value="InterPro"/>
</dbReference>
<keyword evidence="3 5" id="KW-1133">Transmembrane helix</keyword>
<evidence type="ECO:0000256" key="1">
    <source>
        <dbReference type="ARBA" id="ARBA00004370"/>
    </source>
</evidence>
<dbReference type="PRINTS" id="PR00237">
    <property type="entry name" value="GPCRRHODOPSN"/>
</dbReference>
<dbReference type="PANTHER" id="PTHR46273">
    <property type="entry name" value="MYOSUPPRESSIN RECEPTOR 1, ISOFORM B-RELATED"/>
    <property type="match status" value="1"/>
</dbReference>
<feature type="transmembrane region" description="Helical" evidence="5">
    <location>
        <begin position="44"/>
        <end position="66"/>
    </location>
</feature>
<evidence type="ECO:0000313" key="7">
    <source>
        <dbReference type="EMBL" id="KAK2183611.1"/>
    </source>
</evidence>
<feature type="transmembrane region" description="Helical" evidence="5">
    <location>
        <begin position="166"/>
        <end position="185"/>
    </location>
</feature>
<sequence length="368" mass="41567">MGKSDVIYDVVTANLTQILNSSVAGEGESSRSGLMEFSDWYANIHGYVSILVCVFGIIANFMNIVVLTQKNMVSPTNYLLTALAIADMLTMTSYVPFALYFNCLSTQDPEENHALGWVIYMLFHTCFTITSHTIAMYLTVALAVFRYIVVCHHTHGPRMCNMQRTRLTIILVIIITIIFCIPNYIMYIPAKYSTAGGYWIERTSLVTDFQRNFYYWLFGVALKVAPCVLLSVLSTLLIRAMRTAAAKRRKLKSSGRHDDSERNSEHNRTTVMLVAIVICFVITELPQGVLAFLSGINMRIFEEVYTPLGDVFDILVLVNSSVNFLLYCIMSKQFRGTFCRVFCSWHSRDKQLNGVYSCASTKTTGTQL</sequence>
<keyword evidence="8" id="KW-1185">Reference proteome</keyword>
<dbReference type="Gene3D" id="1.20.1070.10">
    <property type="entry name" value="Rhodopsin 7-helix transmembrane proteins"/>
    <property type="match status" value="1"/>
</dbReference>
<dbReference type="Pfam" id="PF10324">
    <property type="entry name" value="7TM_GPCR_Srw"/>
    <property type="match status" value="1"/>
</dbReference>
<gene>
    <name evidence="7" type="ORF">NP493_305g03026</name>
</gene>
<dbReference type="Proteomes" id="UP001209878">
    <property type="component" value="Unassembled WGS sequence"/>
</dbReference>
<comment type="caution">
    <text evidence="7">The sequence shown here is derived from an EMBL/GenBank/DDBJ whole genome shotgun (WGS) entry which is preliminary data.</text>
</comment>
<dbReference type="GO" id="GO:0005886">
    <property type="term" value="C:plasma membrane"/>
    <property type="evidence" value="ECO:0007669"/>
    <property type="project" value="TreeGrafter"/>
</dbReference>
<dbReference type="InterPro" id="IPR019427">
    <property type="entry name" value="7TM_GPCR_serpentine_rcpt_Srw"/>
</dbReference>
<dbReference type="InterPro" id="IPR053219">
    <property type="entry name" value="GPCR_Dmsr-1"/>
</dbReference>
<dbReference type="CDD" id="cd14978">
    <property type="entry name" value="7tmA_FMRFamide_R-like"/>
    <property type="match status" value="1"/>
</dbReference>
<evidence type="ECO:0000313" key="8">
    <source>
        <dbReference type="Proteomes" id="UP001209878"/>
    </source>
</evidence>
<feature type="transmembrane region" description="Helical" evidence="5">
    <location>
        <begin position="312"/>
        <end position="330"/>
    </location>
</feature>
<dbReference type="PROSITE" id="PS50262">
    <property type="entry name" value="G_PROTEIN_RECEP_F1_2"/>
    <property type="match status" value="1"/>
</dbReference>
<dbReference type="AlphaFoldDB" id="A0AAD9NW60"/>
<dbReference type="SUPFAM" id="SSF81321">
    <property type="entry name" value="Family A G protein-coupled receptor-like"/>
    <property type="match status" value="1"/>
</dbReference>
<keyword evidence="2 5" id="KW-0812">Transmembrane</keyword>
<dbReference type="EMBL" id="JAODUO010000304">
    <property type="protein sequence ID" value="KAK2183611.1"/>
    <property type="molecule type" value="Genomic_DNA"/>
</dbReference>
<feature type="transmembrane region" description="Helical" evidence="5">
    <location>
        <begin position="213"/>
        <end position="238"/>
    </location>
</feature>
<evidence type="ECO:0000259" key="6">
    <source>
        <dbReference type="PROSITE" id="PS50262"/>
    </source>
</evidence>
<dbReference type="InterPro" id="IPR000276">
    <property type="entry name" value="GPCR_Rhodpsn"/>
</dbReference>